<dbReference type="PANTHER" id="PTHR34448">
    <property type="entry name" value="AMINOPEPTIDASE"/>
    <property type="match status" value="1"/>
</dbReference>
<gene>
    <name evidence="10" type="ORF">GLW36_14030</name>
</gene>
<dbReference type="InterPro" id="IPR052170">
    <property type="entry name" value="M29_Exopeptidase"/>
</dbReference>
<dbReference type="GO" id="GO:0006508">
    <property type="term" value="P:proteolysis"/>
    <property type="evidence" value="ECO:0007669"/>
    <property type="project" value="UniProtKB-KW"/>
</dbReference>
<accession>A0A6B1IEV3</accession>
<evidence type="ECO:0000256" key="9">
    <source>
        <dbReference type="ARBA" id="ARBA00023049"/>
    </source>
</evidence>
<dbReference type="Gene3D" id="3.40.1830.10">
    <property type="entry name" value="Thermophilic metalloprotease (M29)"/>
    <property type="match status" value="1"/>
</dbReference>
<dbReference type="GO" id="GO:0046872">
    <property type="term" value="F:metal ion binding"/>
    <property type="evidence" value="ECO:0007669"/>
    <property type="project" value="UniProtKB-KW"/>
</dbReference>
<evidence type="ECO:0000256" key="6">
    <source>
        <dbReference type="ARBA" id="ARBA00022670"/>
    </source>
</evidence>
<keyword evidence="5 10" id="KW-0031">Aminopeptidase</keyword>
<evidence type="ECO:0000256" key="2">
    <source>
        <dbReference type="ARBA" id="ARBA00001946"/>
    </source>
</evidence>
<comment type="similarity">
    <text evidence="4">Belongs to the peptidase M29 family.</text>
</comment>
<name>A0A6B1IEV3_9EURY</name>
<dbReference type="EMBL" id="WMEO01000029">
    <property type="protein sequence ID" value="MYL17757.1"/>
    <property type="molecule type" value="Genomic_DNA"/>
</dbReference>
<dbReference type="SUPFAM" id="SSF144052">
    <property type="entry name" value="Thermophilic metalloprotease-like"/>
    <property type="match status" value="1"/>
</dbReference>
<comment type="caution">
    <text evidence="10">The sequence shown here is derived from an EMBL/GenBank/DDBJ whole genome shotgun (WGS) entry which is preliminary data.</text>
</comment>
<comment type="cofactor">
    <cofactor evidence="3">
        <name>Zn(2+)</name>
        <dbReference type="ChEBI" id="CHEBI:29105"/>
    </cofactor>
</comment>
<keyword evidence="6" id="KW-0645">Protease</keyword>
<dbReference type="RefSeq" id="WP_007345590.1">
    <property type="nucleotide sequence ID" value="NZ_WMEO01000029.1"/>
</dbReference>
<evidence type="ECO:0000256" key="1">
    <source>
        <dbReference type="ARBA" id="ARBA00001941"/>
    </source>
</evidence>
<comment type="cofactor">
    <cofactor evidence="1">
        <name>Co(2+)</name>
        <dbReference type="ChEBI" id="CHEBI:48828"/>
    </cofactor>
</comment>
<protein>
    <submittedName>
        <fullName evidence="10">Aminopeptidase</fullName>
    </submittedName>
</protein>
<comment type="cofactor">
    <cofactor evidence="2">
        <name>Mg(2+)</name>
        <dbReference type="ChEBI" id="CHEBI:18420"/>
    </cofactor>
</comment>
<evidence type="ECO:0000256" key="8">
    <source>
        <dbReference type="ARBA" id="ARBA00022801"/>
    </source>
</evidence>
<dbReference type="GO" id="GO:0004177">
    <property type="term" value="F:aminopeptidase activity"/>
    <property type="evidence" value="ECO:0007669"/>
    <property type="project" value="UniProtKB-KW"/>
</dbReference>
<sequence>MDERVREHAEVLVDWSARVEAGDDVVVSVAEDAHELGVAVAEALGERGANVTTLYGSSEVSRAYLKGVEAGTEGDVDAEDFDADPAVDRAIFEAADAYLRIGGGRNTTATADVDRPTRQAYATVRKGVREARMDTDWVSTVHPTRSLAQQAGMAYEEYQEFVYDAVLRDWEALADEMANMKDVLDAGEEVRIVTERDGAPDTDVAMSIAGRTAVNSAASVAYDSHNLPSGEVFTAPYDTAGEVFFDVPMTIDATRVRNVHLTFEDGAVVDFAAEAGEDALADIFDTDPGARRLGELGIGMNRGIDRFTDSILFDEKMGDTVHLAVGRAYDACLPEGESGNDSAVHVDMITDVSERSRMEVDGEVVQRNGTFRWEEGFEG</sequence>
<keyword evidence="8" id="KW-0378">Hydrolase</keyword>
<proteinExistence type="inferred from homology"/>
<evidence type="ECO:0000256" key="4">
    <source>
        <dbReference type="ARBA" id="ARBA00008236"/>
    </source>
</evidence>
<evidence type="ECO:0000313" key="10">
    <source>
        <dbReference type="EMBL" id="MYL17757.1"/>
    </source>
</evidence>
<evidence type="ECO:0000256" key="7">
    <source>
        <dbReference type="ARBA" id="ARBA00022723"/>
    </source>
</evidence>
<organism evidence="10 11">
    <name type="scientific">Halorubrum distributum</name>
    <dbReference type="NCBI Taxonomy" id="29283"/>
    <lineage>
        <taxon>Archaea</taxon>
        <taxon>Methanobacteriati</taxon>
        <taxon>Methanobacteriota</taxon>
        <taxon>Stenosarchaea group</taxon>
        <taxon>Halobacteria</taxon>
        <taxon>Halobacteriales</taxon>
        <taxon>Haloferacaceae</taxon>
        <taxon>Halorubrum</taxon>
        <taxon>Halorubrum distributum group</taxon>
    </lineage>
</organism>
<evidence type="ECO:0000256" key="5">
    <source>
        <dbReference type="ARBA" id="ARBA00022438"/>
    </source>
</evidence>
<keyword evidence="9" id="KW-0482">Metalloprotease</keyword>
<dbReference type="PANTHER" id="PTHR34448:SF1">
    <property type="entry name" value="BLL6088 PROTEIN"/>
    <property type="match status" value="1"/>
</dbReference>
<reference evidence="10 11" key="1">
    <citation type="submission" date="2019-11" db="EMBL/GenBank/DDBJ databases">
        <title>Genome sequences of 17 halophilic strains isolated from different environments.</title>
        <authorList>
            <person name="Furrow R.E."/>
        </authorList>
    </citation>
    <scope>NUCLEOTIDE SEQUENCE [LARGE SCALE GENOMIC DNA]</scope>
    <source>
        <strain evidence="10 11">22517_05_Cabo</strain>
    </source>
</reference>
<evidence type="ECO:0000313" key="11">
    <source>
        <dbReference type="Proteomes" id="UP000460194"/>
    </source>
</evidence>
<dbReference type="InterPro" id="IPR035097">
    <property type="entry name" value="M29_N-terminal"/>
</dbReference>
<dbReference type="PRINTS" id="PR00919">
    <property type="entry name" value="THERMOPTASE"/>
</dbReference>
<dbReference type="Proteomes" id="UP000460194">
    <property type="component" value="Unassembled WGS sequence"/>
</dbReference>
<dbReference type="Pfam" id="PF02073">
    <property type="entry name" value="Peptidase_M29"/>
    <property type="match status" value="1"/>
</dbReference>
<dbReference type="InterPro" id="IPR000787">
    <property type="entry name" value="Peptidase_M29"/>
</dbReference>
<evidence type="ECO:0000256" key="3">
    <source>
        <dbReference type="ARBA" id="ARBA00001947"/>
    </source>
</evidence>
<dbReference type="GO" id="GO:0008237">
    <property type="term" value="F:metallopeptidase activity"/>
    <property type="evidence" value="ECO:0007669"/>
    <property type="project" value="UniProtKB-KW"/>
</dbReference>
<dbReference type="AlphaFoldDB" id="A0A6B1IEV3"/>
<keyword evidence="7" id="KW-0479">Metal-binding</keyword>